<dbReference type="RefSeq" id="WP_135194536.1">
    <property type="nucleotide sequence ID" value="NZ_SPVH01000006.1"/>
</dbReference>
<gene>
    <name evidence="2" type="ORF">EGY25_08340</name>
</gene>
<protein>
    <submittedName>
        <fullName evidence="2">Phasin</fullName>
    </submittedName>
</protein>
<keyword evidence="3" id="KW-1185">Reference proteome</keyword>
<dbReference type="OrthoDB" id="7205908at2"/>
<evidence type="ECO:0000259" key="1">
    <source>
        <dbReference type="Pfam" id="PF09361"/>
    </source>
</evidence>
<dbReference type="Pfam" id="PF09361">
    <property type="entry name" value="Phasin_2"/>
    <property type="match status" value="1"/>
</dbReference>
<sequence>MIAVRTGLIAQGLTSAKGQDLKELSLMSSEKTEALSASADAMAASAGAIGQRLGRAAMDEGAHALRAAAAVTQARTPAKAAEAQFSYAMGWWSRAAAQAMTLNGELMKAQAEALAPIHKTATANAKRLRKKS</sequence>
<comment type="caution">
    <text evidence="2">The sequence shown here is derived from an EMBL/GenBank/DDBJ whole genome shotgun (WGS) entry which is preliminary data.</text>
</comment>
<evidence type="ECO:0000313" key="3">
    <source>
        <dbReference type="Proteomes" id="UP000298216"/>
    </source>
</evidence>
<dbReference type="Proteomes" id="UP000298216">
    <property type="component" value="Unassembled WGS sequence"/>
</dbReference>
<accession>A0A4Y9RT35</accession>
<dbReference type="EMBL" id="SPVH01000006">
    <property type="protein sequence ID" value="TFW12052.1"/>
    <property type="molecule type" value="Genomic_DNA"/>
</dbReference>
<dbReference type="InterPro" id="IPR018968">
    <property type="entry name" value="Phasin"/>
</dbReference>
<proteinExistence type="predicted"/>
<feature type="domain" description="Phasin" evidence="1">
    <location>
        <begin position="27"/>
        <end position="119"/>
    </location>
</feature>
<reference evidence="2 3" key="1">
    <citation type="submission" date="2019-03" db="EMBL/GenBank/DDBJ databases">
        <title>Draft genome of Brevundimonas sp. a heavy metal resistant soil bacteria.</title>
        <authorList>
            <person name="Soto J."/>
        </authorList>
    </citation>
    <scope>NUCLEOTIDE SEQUENCE [LARGE SCALE GENOMIC DNA]</scope>
    <source>
        <strain evidence="2 3">B-10</strain>
    </source>
</reference>
<organism evidence="2 3">
    <name type="scientific">Brevundimonas intermedia</name>
    <dbReference type="NCBI Taxonomy" id="74315"/>
    <lineage>
        <taxon>Bacteria</taxon>
        <taxon>Pseudomonadati</taxon>
        <taxon>Pseudomonadota</taxon>
        <taxon>Alphaproteobacteria</taxon>
        <taxon>Caulobacterales</taxon>
        <taxon>Caulobacteraceae</taxon>
        <taxon>Brevundimonas</taxon>
    </lineage>
</organism>
<dbReference type="AlphaFoldDB" id="A0A4Y9RT35"/>
<name>A0A4Y9RT35_9CAUL</name>
<evidence type="ECO:0000313" key="2">
    <source>
        <dbReference type="EMBL" id="TFW12052.1"/>
    </source>
</evidence>